<reference evidence="1" key="1">
    <citation type="submission" date="2019-11" db="EMBL/GenBank/DDBJ databases">
        <title>Nori genome reveals adaptations in red seaweeds to the harsh intertidal environment.</title>
        <authorList>
            <person name="Wang D."/>
            <person name="Mao Y."/>
        </authorList>
    </citation>
    <scope>NUCLEOTIDE SEQUENCE</scope>
    <source>
        <tissue evidence="1">Gametophyte</tissue>
    </source>
</reference>
<comment type="caution">
    <text evidence="1">The sequence shown here is derived from an EMBL/GenBank/DDBJ whole genome shotgun (WGS) entry which is preliminary data.</text>
</comment>
<sequence>MAALAATTATAVSESDYTVRGLVTKAIYIGDPFRSGPRQSEWSVRVLRSYKNCVPRYIRVTSGNSPEECGQPLEVGTTYLFVFKSSLAGKFHVTSCGISPRWANVSPADRRILDAANGDVCPATKSFRV</sequence>
<organism evidence="1 2">
    <name type="scientific">Pyropia yezoensis</name>
    <name type="common">Susabi-nori</name>
    <name type="synonym">Porphyra yezoensis</name>
    <dbReference type="NCBI Taxonomy" id="2788"/>
    <lineage>
        <taxon>Eukaryota</taxon>
        <taxon>Rhodophyta</taxon>
        <taxon>Bangiophyceae</taxon>
        <taxon>Bangiales</taxon>
        <taxon>Bangiaceae</taxon>
        <taxon>Pyropia</taxon>
    </lineage>
</organism>
<dbReference type="EMBL" id="CM020620">
    <property type="protein sequence ID" value="KAK1868429.1"/>
    <property type="molecule type" value="Genomic_DNA"/>
</dbReference>
<evidence type="ECO:0000313" key="2">
    <source>
        <dbReference type="Proteomes" id="UP000798662"/>
    </source>
</evidence>
<keyword evidence="2" id="KW-1185">Reference proteome</keyword>
<proteinExistence type="predicted"/>
<accession>A0ACC3CDR7</accession>
<dbReference type="Proteomes" id="UP000798662">
    <property type="component" value="Chromosome 3"/>
</dbReference>
<protein>
    <submittedName>
        <fullName evidence="1">Uncharacterized protein</fullName>
    </submittedName>
</protein>
<gene>
    <name evidence="1" type="ORF">I4F81_010917</name>
</gene>
<evidence type="ECO:0000313" key="1">
    <source>
        <dbReference type="EMBL" id="KAK1868429.1"/>
    </source>
</evidence>
<name>A0ACC3CDR7_PYRYE</name>